<evidence type="ECO:0000256" key="3">
    <source>
        <dbReference type="ARBA" id="ARBA00023128"/>
    </source>
</evidence>
<name>A0A6A5UGR0_9PLEO</name>
<dbReference type="GO" id="GO:1990904">
    <property type="term" value="C:ribonucleoprotein complex"/>
    <property type="evidence" value="ECO:0007669"/>
    <property type="project" value="UniProtKB-KW"/>
</dbReference>
<reference evidence="7" key="1">
    <citation type="journal article" date="2020" name="Stud. Mycol.">
        <title>101 Dothideomycetes genomes: a test case for predicting lifestyles and emergence of pathogens.</title>
        <authorList>
            <person name="Haridas S."/>
            <person name="Albert R."/>
            <person name="Binder M."/>
            <person name="Bloem J."/>
            <person name="Labutti K."/>
            <person name="Salamov A."/>
            <person name="Andreopoulos B."/>
            <person name="Baker S."/>
            <person name="Barry K."/>
            <person name="Bills G."/>
            <person name="Bluhm B."/>
            <person name="Cannon C."/>
            <person name="Castanera R."/>
            <person name="Culley D."/>
            <person name="Daum C."/>
            <person name="Ezra D."/>
            <person name="Gonzalez J."/>
            <person name="Henrissat B."/>
            <person name="Kuo A."/>
            <person name="Liang C."/>
            <person name="Lipzen A."/>
            <person name="Lutzoni F."/>
            <person name="Magnuson J."/>
            <person name="Mondo S."/>
            <person name="Nolan M."/>
            <person name="Ohm R."/>
            <person name="Pangilinan J."/>
            <person name="Park H.-J."/>
            <person name="Ramirez L."/>
            <person name="Alfaro M."/>
            <person name="Sun H."/>
            <person name="Tritt A."/>
            <person name="Yoshinaga Y."/>
            <person name="Zwiers L.-H."/>
            <person name="Turgeon B."/>
            <person name="Goodwin S."/>
            <person name="Spatafora J."/>
            <person name="Crous P."/>
            <person name="Grigoriev I."/>
        </authorList>
    </citation>
    <scope>NUCLEOTIDE SEQUENCE</scope>
    <source>
        <strain evidence="7">CBS 675.92</strain>
    </source>
</reference>
<dbReference type="GO" id="GO:0005739">
    <property type="term" value="C:mitochondrion"/>
    <property type="evidence" value="ECO:0007669"/>
    <property type="project" value="UniProtKB-SubCell"/>
</dbReference>
<evidence type="ECO:0000313" key="7">
    <source>
        <dbReference type="EMBL" id="KAF1962952.1"/>
    </source>
</evidence>
<feature type="compositionally biased region" description="Low complexity" evidence="5">
    <location>
        <begin position="74"/>
        <end position="84"/>
    </location>
</feature>
<dbReference type="InterPro" id="IPR007741">
    <property type="entry name" value="Ribosomal_mL43/mS25/NADH_DH"/>
</dbReference>
<dbReference type="InterPro" id="IPR036249">
    <property type="entry name" value="Thioredoxin-like_sf"/>
</dbReference>
<dbReference type="GO" id="GO:0003735">
    <property type="term" value="F:structural constituent of ribosome"/>
    <property type="evidence" value="ECO:0007669"/>
    <property type="project" value="InterPro"/>
</dbReference>
<feature type="domain" description="Ribosomal protein/NADH dehydrogenase" evidence="6">
    <location>
        <begin position="6"/>
        <end position="108"/>
    </location>
</feature>
<dbReference type="AlphaFoldDB" id="A0A6A5UGR0"/>
<dbReference type="PANTHER" id="PTHR13274">
    <property type="entry name" value="MITOCHONDRIAL RIBOSOMAL PROTEIN S25"/>
    <property type="match status" value="1"/>
</dbReference>
<feature type="region of interest" description="Disordered" evidence="5">
    <location>
        <begin position="51"/>
        <end position="84"/>
    </location>
</feature>
<evidence type="ECO:0000256" key="5">
    <source>
        <dbReference type="SAM" id="MobiDB-lite"/>
    </source>
</evidence>
<dbReference type="InterPro" id="IPR040049">
    <property type="entry name" value="Ribosomal_mS25/mL61"/>
</dbReference>
<dbReference type="EMBL" id="ML976978">
    <property type="protein sequence ID" value="KAF1962952.1"/>
    <property type="molecule type" value="Genomic_DNA"/>
</dbReference>
<gene>
    <name evidence="7" type="ORF">CC80DRAFT_461416</name>
</gene>
<proteinExistence type="predicted"/>
<evidence type="ECO:0000256" key="2">
    <source>
        <dbReference type="ARBA" id="ARBA00022980"/>
    </source>
</evidence>
<dbReference type="GO" id="GO:0005840">
    <property type="term" value="C:ribosome"/>
    <property type="evidence" value="ECO:0007669"/>
    <property type="project" value="UniProtKB-KW"/>
</dbReference>
<evidence type="ECO:0000256" key="4">
    <source>
        <dbReference type="ARBA" id="ARBA00023274"/>
    </source>
</evidence>
<dbReference type="OrthoDB" id="1696305at2759"/>
<evidence type="ECO:0000259" key="6">
    <source>
        <dbReference type="SMART" id="SM00916"/>
    </source>
</evidence>
<organism evidence="7 8">
    <name type="scientific">Byssothecium circinans</name>
    <dbReference type="NCBI Taxonomy" id="147558"/>
    <lineage>
        <taxon>Eukaryota</taxon>
        <taxon>Fungi</taxon>
        <taxon>Dikarya</taxon>
        <taxon>Ascomycota</taxon>
        <taxon>Pezizomycotina</taxon>
        <taxon>Dothideomycetes</taxon>
        <taxon>Pleosporomycetidae</taxon>
        <taxon>Pleosporales</taxon>
        <taxon>Massarineae</taxon>
        <taxon>Massarinaceae</taxon>
        <taxon>Byssothecium</taxon>
    </lineage>
</organism>
<comment type="subcellular location">
    <subcellularLocation>
        <location evidence="1">Mitochondrion</location>
    </subcellularLocation>
</comment>
<dbReference type="PANTHER" id="PTHR13274:SF2">
    <property type="entry name" value="SMALL RIBOSOMAL SUBUNIT PROTEIN MS25"/>
    <property type="match status" value="1"/>
</dbReference>
<keyword evidence="8" id="KW-1185">Reference proteome</keyword>
<keyword evidence="3" id="KW-0496">Mitochondrion</keyword>
<dbReference type="Pfam" id="PF05047">
    <property type="entry name" value="L51_S25_CI-B8"/>
    <property type="match status" value="1"/>
</dbReference>
<keyword evidence="2" id="KW-0689">Ribosomal protein</keyword>
<protein>
    <recommendedName>
        <fullName evidence="6">Ribosomal protein/NADH dehydrogenase domain-containing protein</fullName>
    </recommendedName>
</protein>
<sequence length="162" mass="18429">MEFNTKINGGHRGARKFWREMLPRIKYRNPSIPIQISRHNDRDGPSLVHIFTNTTSNPPSDLPTPPSGTPNAQTTLTPDTSTPTHTIDIKMLNESAILDKVIEKTGATVIEPTEEELEQMDEIREFKERSEKDRVEVREKLMKERREQELLKLARGEAAAAA</sequence>
<dbReference type="Gene3D" id="3.40.30.10">
    <property type="entry name" value="Glutaredoxin"/>
    <property type="match status" value="1"/>
</dbReference>
<accession>A0A6A5UGR0</accession>
<evidence type="ECO:0000313" key="8">
    <source>
        <dbReference type="Proteomes" id="UP000800035"/>
    </source>
</evidence>
<dbReference type="SMART" id="SM00916">
    <property type="entry name" value="L51_S25_CI-B8"/>
    <property type="match status" value="1"/>
</dbReference>
<keyword evidence="4" id="KW-0687">Ribonucleoprotein</keyword>
<evidence type="ECO:0000256" key="1">
    <source>
        <dbReference type="ARBA" id="ARBA00004173"/>
    </source>
</evidence>
<dbReference type="SUPFAM" id="SSF52833">
    <property type="entry name" value="Thioredoxin-like"/>
    <property type="match status" value="1"/>
</dbReference>
<dbReference type="Proteomes" id="UP000800035">
    <property type="component" value="Unassembled WGS sequence"/>
</dbReference>